<dbReference type="PROSITE" id="PS51745">
    <property type="entry name" value="PB1"/>
    <property type="match status" value="1"/>
</dbReference>
<accession>A0A197JJH7</accession>
<dbReference type="OrthoDB" id="1594986at2759"/>
<dbReference type="InterPro" id="IPR033512">
    <property type="entry name" value="TFG"/>
</dbReference>
<sequence length="210" mass="22811">MMTSYEGLRKLTLGDKPVIIKFKCAGTNLRVPISQVPSYNELCFIVQRLFRSDVSSDLDNLVLRYEDEDGDLITIQDDADISHAISLSSLLKLTVNDKITHPVVVPIENLAPKLAGLGEKQTIAAVTSALIDLQDKIGKALQVIQAQHPTAHYPSDNNNNSSSHGTNGHSKGLGAKAGTQDSKAMDSKPFVLTEDILAPRAKQKSTYKTD</sequence>
<dbReference type="InterPro" id="IPR000270">
    <property type="entry name" value="PB1_dom"/>
</dbReference>
<gene>
    <name evidence="3" type="ORF">K457DRAFT_829797</name>
</gene>
<dbReference type="GO" id="GO:0070971">
    <property type="term" value="C:endoplasmic reticulum exit site"/>
    <property type="evidence" value="ECO:0007669"/>
    <property type="project" value="TreeGrafter"/>
</dbReference>
<dbReference type="AlphaFoldDB" id="A0A197JJH7"/>
<dbReference type="EMBL" id="KV442092">
    <property type="protein sequence ID" value="OAQ24524.1"/>
    <property type="molecule type" value="Genomic_DNA"/>
</dbReference>
<reference evidence="3 4" key="1">
    <citation type="submission" date="2016-05" db="EMBL/GenBank/DDBJ databases">
        <title>Genome sequencing reveals origins of a unique bacterial endosymbiosis in the earliest lineages of terrestrial Fungi.</title>
        <authorList>
            <consortium name="DOE Joint Genome Institute"/>
            <person name="Uehling J."/>
            <person name="Gryganskyi A."/>
            <person name="Hameed K."/>
            <person name="Tschaplinski T."/>
            <person name="Misztal P."/>
            <person name="Wu S."/>
            <person name="Desiro A."/>
            <person name="Vande Pol N."/>
            <person name="Du Z.-Y."/>
            <person name="Zienkiewicz A."/>
            <person name="Zienkiewicz K."/>
            <person name="Morin E."/>
            <person name="Tisserant E."/>
            <person name="Splivallo R."/>
            <person name="Hainaut M."/>
            <person name="Henrissat B."/>
            <person name="Ohm R."/>
            <person name="Kuo A."/>
            <person name="Yan J."/>
            <person name="Lipzen A."/>
            <person name="Nolan M."/>
            <person name="Labutti K."/>
            <person name="Barry K."/>
            <person name="Goldstein A."/>
            <person name="Labbe J."/>
            <person name="Schadt C."/>
            <person name="Tuskan G."/>
            <person name="Grigoriev I."/>
            <person name="Martin F."/>
            <person name="Vilgalys R."/>
            <person name="Bonito G."/>
        </authorList>
    </citation>
    <scope>NUCLEOTIDE SEQUENCE [LARGE SCALE GENOMIC DNA]</scope>
    <source>
        <strain evidence="3 4">AG-77</strain>
    </source>
</reference>
<evidence type="ECO:0000313" key="3">
    <source>
        <dbReference type="EMBL" id="OAQ24524.1"/>
    </source>
</evidence>
<evidence type="ECO:0000259" key="2">
    <source>
        <dbReference type="PROSITE" id="PS51745"/>
    </source>
</evidence>
<organism evidence="3 4">
    <name type="scientific">Linnemannia elongata AG-77</name>
    <dbReference type="NCBI Taxonomy" id="1314771"/>
    <lineage>
        <taxon>Eukaryota</taxon>
        <taxon>Fungi</taxon>
        <taxon>Fungi incertae sedis</taxon>
        <taxon>Mucoromycota</taxon>
        <taxon>Mortierellomycotina</taxon>
        <taxon>Mortierellomycetes</taxon>
        <taxon>Mortierellales</taxon>
        <taxon>Mortierellaceae</taxon>
        <taxon>Linnemannia</taxon>
    </lineage>
</organism>
<dbReference type="SUPFAM" id="SSF54277">
    <property type="entry name" value="CAD &amp; PB1 domains"/>
    <property type="match status" value="1"/>
</dbReference>
<proteinExistence type="predicted"/>
<feature type="domain" description="PB1" evidence="2">
    <location>
        <begin position="17"/>
        <end position="98"/>
    </location>
</feature>
<dbReference type="PANTHER" id="PTHR15335:SF7">
    <property type="entry name" value="PROTEIN TFG"/>
    <property type="match status" value="1"/>
</dbReference>
<protein>
    <recommendedName>
        <fullName evidence="2">PB1 domain-containing protein</fullName>
    </recommendedName>
</protein>
<dbReference type="GO" id="GO:0048208">
    <property type="term" value="P:COPII vesicle coating"/>
    <property type="evidence" value="ECO:0007669"/>
    <property type="project" value="InterPro"/>
</dbReference>
<dbReference type="Proteomes" id="UP000078512">
    <property type="component" value="Unassembled WGS sequence"/>
</dbReference>
<evidence type="ECO:0000256" key="1">
    <source>
        <dbReference type="SAM" id="MobiDB-lite"/>
    </source>
</evidence>
<dbReference type="SMART" id="SM00666">
    <property type="entry name" value="PB1"/>
    <property type="match status" value="1"/>
</dbReference>
<dbReference type="InterPro" id="IPR053793">
    <property type="entry name" value="PB1-like"/>
</dbReference>
<evidence type="ECO:0000313" key="4">
    <source>
        <dbReference type="Proteomes" id="UP000078512"/>
    </source>
</evidence>
<dbReference type="PANTHER" id="PTHR15335">
    <property type="entry name" value="PROTEIN TFG"/>
    <property type="match status" value="1"/>
</dbReference>
<keyword evidence="4" id="KW-1185">Reference proteome</keyword>
<dbReference type="GO" id="GO:0042802">
    <property type="term" value="F:identical protein binding"/>
    <property type="evidence" value="ECO:0007669"/>
    <property type="project" value="InterPro"/>
</dbReference>
<dbReference type="STRING" id="1314771.A0A197JJH7"/>
<feature type="region of interest" description="Disordered" evidence="1">
    <location>
        <begin position="150"/>
        <end position="196"/>
    </location>
</feature>
<name>A0A197JJH7_9FUNG</name>
<dbReference type="Gene3D" id="3.10.20.90">
    <property type="entry name" value="Phosphatidylinositol 3-kinase Catalytic Subunit, Chain A, domain 1"/>
    <property type="match status" value="1"/>
</dbReference>
<dbReference type="Pfam" id="PF00564">
    <property type="entry name" value="PB1"/>
    <property type="match status" value="1"/>
</dbReference>
<feature type="compositionally biased region" description="Low complexity" evidence="1">
    <location>
        <begin position="155"/>
        <end position="170"/>
    </location>
</feature>